<evidence type="ECO:0000259" key="2">
    <source>
        <dbReference type="Pfam" id="PF03551"/>
    </source>
</evidence>
<evidence type="ECO:0000256" key="1">
    <source>
        <dbReference type="SAM" id="MobiDB-lite"/>
    </source>
</evidence>
<keyword evidence="4" id="KW-1185">Reference proteome</keyword>
<dbReference type="InterPro" id="IPR052509">
    <property type="entry name" value="Metal_resp_DNA-bind_regulator"/>
</dbReference>
<sequence length="216" mass="24462">MRSRSDVLETAVLGLLNESPLHGYELRKRLNLVLGSFRAFSYGTLYPALKALVTRGLIATTENDPPPAPPRRTTKPVIPGRTTKPKPLGRRRVVYELTAEGKEHLQTVLATAGPAAWEDDNFDVRFALFAQTDAETRLRVLEGRRTRLTERLEAYRQAAAHPRSRLDEYALELQRFGLEKVEREVHWLDSLISTERGRAAAPPRPSQQDQTKKERG</sequence>
<protein>
    <submittedName>
        <fullName evidence="3">PadR family transcriptional regulator</fullName>
    </submittedName>
</protein>
<dbReference type="InterPro" id="IPR005149">
    <property type="entry name" value="Tscrpt_reg_PadR_N"/>
</dbReference>
<dbReference type="Proteomes" id="UP001596011">
    <property type="component" value="Unassembled WGS sequence"/>
</dbReference>
<name>A0ABV9HGV7_9MICO</name>
<reference evidence="4" key="1">
    <citation type="journal article" date="2019" name="Int. J. Syst. Evol. Microbiol.">
        <title>The Global Catalogue of Microorganisms (GCM) 10K type strain sequencing project: providing services to taxonomists for standard genome sequencing and annotation.</title>
        <authorList>
            <consortium name="The Broad Institute Genomics Platform"/>
            <consortium name="The Broad Institute Genome Sequencing Center for Infectious Disease"/>
            <person name="Wu L."/>
            <person name="Ma J."/>
        </authorList>
    </citation>
    <scope>NUCLEOTIDE SEQUENCE [LARGE SCALE GENOMIC DNA]</scope>
    <source>
        <strain evidence="4">CCUG 42722</strain>
    </source>
</reference>
<feature type="region of interest" description="Disordered" evidence="1">
    <location>
        <begin position="60"/>
        <end position="85"/>
    </location>
</feature>
<evidence type="ECO:0000313" key="3">
    <source>
        <dbReference type="EMBL" id="MFC4629519.1"/>
    </source>
</evidence>
<dbReference type="PANTHER" id="PTHR33169:SF26">
    <property type="entry name" value="CONSERVED PROTEIN"/>
    <property type="match status" value="1"/>
</dbReference>
<feature type="domain" description="Transcription regulator PadR N-terminal" evidence="2">
    <location>
        <begin position="12"/>
        <end position="72"/>
    </location>
</feature>
<dbReference type="SUPFAM" id="SSF46785">
    <property type="entry name" value="Winged helix' DNA-binding domain"/>
    <property type="match status" value="2"/>
</dbReference>
<evidence type="ECO:0000313" key="4">
    <source>
        <dbReference type="Proteomes" id="UP001596011"/>
    </source>
</evidence>
<dbReference type="RefSeq" id="WP_377136558.1">
    <property type="nucleotide sequence ID" value="NZ_JBHSFI010000004.1"/>
</dbReference>
<feature type="region of interest" description="Disordered" evidence="1">
    <location>
        <begin position="194"/>
        <end position="216"/>
    </location>
</feature>
<gene>
    <name evidence="3" type="ORF">ACFO6V_14835</name>
</gene>
<dbReference type="EMBL" id="JBHSFI010000004">
    <property type="protein sequence ID" value="MFC4629519.1"/>
    <property type="molecule type" value="Genomic_DNA"/>
</dbReference>
<organism evidence="3 4">
    <name type="scientific">Promicromonospora alba</name>
    <dbReference type="NCBI Taxonomy" id="1616110"/>
    <lineage>
        <taxon>Bacteria</taxon>
        <taxon>Bacillati</taxon>
        <taxon>Actinomycetota</taxon>
        <taxon>Actinomycetes</taxon>
        <taxon>Micrococcales</taxon>
        <taxon>Promicromonosporaceae</taxon>
        <taxon>Promicromonospora</taxon>
    </lineage>
</organism>
<dbReference type="Gene3D" id="1.10.10.10">
    <property type="entry name" value="Winged helix-like DNA-binding domain superfamily/Winged helix DNA-binding domain"/>
    <property type="match status" value="1"/>
</dbReference>
<accession>A0ABV9HGV7</accession>
<proteinExistence type="predicted"/>
<dbReference type="InterPro" id="IPR036388">
    <property type="entry name" value="WH-like_DNA-bd_sf"/>
</dbReference>
<comment type="caution">
    <text evidence="3">The sequence shown here is derived from an EMBL/GenBank/DDBJ whole genome shotgun (WGS) entry which is preliminary data.</text>
</comment>
<dbReference type="Pfam" id="PF03551">
    <property type="entry name" value="PadR"/>
    <property type="match status" value="1"/>
</dbReference>
<dbReference type="PANTHER" id="PTHR33169">
    <property type="entry name" value="PADR-FAMILY TRANSCRIPTIONAL REGULATOR"/>
    <property type="match status" value="1"/>
</dbReference>
<dbReference type="InterPro" id="IPR036390">
    <property type="entry name" value="WH_DNA-bd_sf"/>
</dbReference>